<comment type="caution">
    <text evidence="2">The sequence shown here is derived from an EMBL/GenBank/DDBJ whole genome shotgun (WGS) entry which is preliminary data.</text>
</comment>
<gene>
    <name evidence="2" type="ORF">DFK10_06455</name>
</gene>
<dbReference type="OrthoDB" id="7865588at2"/>
<keyword evidence="3" id="KW-1185">Reference proteome</keyword>
<dbReference type="EMBL" id="QETF01000005">
    <property type="protein sequence ID" value="PWG17409.1"/>
    <property type="molecule type" value="Genomic_DNA"/>
</dbReference>
<reference evidence="3" key="1">
    <citation type="submission" date="2018-05" db="EMBL/GenBank/DDBJ databases">
        <authorList>
            <person name="Du Z."/>
            <person name="Wang X."/>
        </authorList>
    </citation>
    <scope>NUCLEOTIDE SEQUENCE [LARGE SCALE GENOMIC DNA]</scope>
    <source>
        <strain evidence="3">WDS4C29</strain>
    </source>
</reference>
<dbReference type="AlphaFoldDB" id="A0A2V1P4J8"/>
<feature type="domain" description="Phasin" evidence="1">
    <location>
        <begin position="19"/>
        <end position="104"/>
    </location>
</feature>
<organism evidence="2 3">
    <name type="scientific">Salibaculum griseiflavum</name>
    <dbReference type="NCBI Taxonomy" id="1914409"/>
    <lineage>
        <taxon>Bacteria</taxon>
        <taxon>Pseudomonadati</taxon>
        <taxon>Pseudomonadota</taxon>
        <taxon>Alphaproteobacteria</taxon>
        <taxon>Rhodobacterales</taxon>
        <taxon>Roseobacteraceae</taxon>
        <taxon>Salibaculum</taxon>
    </lineage>
</organism>
<protein>
    <recommendedName>
        <fullName evidence="1">Phasin domain-containing protein</fullName>
    </recommendedName>
</protein>
<evidence type="ECO:0000313" key="3">
    <source>
        <dbReference type="Proteomes" id="UP000245293"/>
    </source>
</evidence>
<name>A0A2V1P4J8_9RHOB</name>
<dbReference type="InterPro" id="IPR018968">
    <property type="entry name" value="Phasin"/>
</dbReference>
<evidence type="ECO:0000313" key="2">
    <source>
        <dbReference type="EMBL" id="PWG17409.1"/>
    </source>
</evidence>
<dbReference type="RefSeq" id="WP_109387798.1">
    <property type="nucleotide sequence ID" value="NZ_QETF01000005.1"/>
</dbReference>
<accession>A0A2V1P4J8</accession>
<evidence type="ECO:0000259" key="1">
    <source>
        <dbReference type="Pfam" id="PF09361"/>
    </source>
</evidence>
<dbReference type="Pfam" id="PF09361">
    <property type="entry name" value="Phasin_2"/>
    <property type="match status" value="1"/>
</dbReference>
<proteinExistence type="predicted"/>
<dbReference type="Proteomes" id="UP000245293">
    <property type="component" value="Unassembled WGS sequence"/>
</dbReference>
<sequence length="112" mass="12690">MTKKDKTADDPMGQVSEMMAQWQKMGLGAMNNMGAGWMEAMSDMGSEWLHFVSERVAKDVDFQHKLLHAKSPQDIQKIQSEFFQAAVDDYANETGKMVQLSRKVFEPDKDDG</sequence>